<name>A0A836C8X4_9STRA</name>
<keyword evidence="5 9" id="KW-1133">Transmembrane helix</keyword>
<dbReference type="Gene3D" id="3.40.50.1110">
    <property type="entry name" value="SGNH hydrolase"/>
    <property type="match status" value="1"/>
</dbReference>
<evidence type="ECO:0000313" key="13">
    <source>
        <dbReference type="Proteomes" id="UP000664859"/>
    </source>
</evidence>
<dbReference type="GO" id="GO:0005794">
    <property type="term" value="C:Golgi apparatus"/>
    <property type="evidence" value="ECO:0007669"/>
    <property type="project" value="TreeGrafter"/>
</dbReference>
<dbReference type="Pfam" id="PF07779">
    <property type="entry name" value="Cas1_AcylT"/>
    <property type="match status" value="1"/>
</dbReference>
<dbReference type="EMBL" id="JAFCMP010000531">
    <property type="protein sequence ID" value="KAG5176949.1"/>
    <property type="molecule type" value="Genomic_DNA"/>
</dbReference>
<dbReference type="AlphaFoldDB" id="A0A836C8X4"/>
<evidence type="ECO:0000256" key="9">
    <source>
        <dbReference type="SAM" id="Phobius"/>
    </source>
</evidence>
<proteinExistence type="inferred from homology"/>
<keyword evidence="6 9" id="KW-0472">Membrane</keyword>
<gene>
    <name evidence="12" type="ORF">JKP88DRAFT_334059</name>
</gene>
<keyword evidence="4 9" id="KW-0812">Transmembrane</keyword>
<feature type="domain" description="Cas1p 10 TM acyl transferase" evidence="11">
    <location>
        <begin position="56"/>
        <end position="473"/>
    </location>
</feature>
<feature type="transmembrane region" description="Helical" evidence="9">
    <location>
        <begin position="169"/>
        <end position="187"/>
    </location>
</feature>
<feature type="transmembrane region" description="Helical" evidence="9">
    <location>
        <begin position="497"/>
        <end position="519"/>
    </location>
</feature>
<feature type="transmembrane region" description="Helical" evidence="9">
    <location>
        <begin position="898"/>
        <end position="917"/>
    </location>
</feature>
<protein>
    <submittedName>
        <fullName evidence="12">10 TM acyl transferase domain found in Cas1p-domain-containing protein</fullName>
    </submittedName>
</protein>
<dbReference type="InterPro" id="IPR036514">
    <property type="entry name" value="SGNH_hydro_sf"/>
</dbReference>
<evidence type="ECO:0000256" key="6">
    <source>
        <dbReference type="ARBA" id="ARBA00023136"/>
    </source>
</evidence>
<feature type="compositionally biased region" description="Gly residues" evidence="8">
    <location>
        <begin position="971"/>
        <end position="980"/>
    </location>
</feature>
<feature type="transmembrane region" description="Helical" evidence="9">
    <location>
        <begin position="304"/>
        <end position="323"/>
    </location>
</feature>
<evidence type="ECO:0000313" key="12">
    <source>
        <dbReference type="EMBL" id="KAG5176949.1"/>
    </source>
</evidence>
<feature type="transmembrane region" description="Helical" evidence="9">
    <location>
        <begin position="547"/>
        <end position="568"/>
    </location>
</feature>
<feature type="chain" id="PRO_5033004000" evidence="10">
    <location>
        <begin position="23"/>
        <end position="1010"/>
    </location>
</feature>
<dbReference type="PANTHER" id="PTHR13533">
    <property type="entry name" value="N-ACETYLNEURAMINATE 9-O-ACETYLTRANSFERASE"/>
    <property type="match status" value="1"/>
</dbReference>
<evidence type="ECO:0000256" key="2">
    <source>
        <dbReference type="ARBA" id="ARBA00010666"/>
    </source>
</evidence>
<comment type="caution">
    <text evidence="12">The sequence shown here is derived from an EMBL/GenBank/DDBJ whole genome shotgun (WGS) entry which is preliminary data.</text>
</comment>
<feature type="transmembrane region" description="Helical" evidence="9">
    <location>
        <begin position="471"/>
        <end position="490"/>
    </location>
</feature>
<evidence type="ECO:0000256" key="8">
    <source>
        <dbReference type="SAM" id="MobiDB-lite"/>
    </source>
</evidence>
<evidence type="ECO:0000256" key="10">
    <source>
        <dbReference type="SAM" id="SignalP"/>
    </source>
</evidence>
<dbReference type="GO" id="GO:0016407">
    <property type="term" value="F:acetyltransferase activity"/>
    <property type="evidence" value="ECO:0007669"/>
    <property type="project" value="TreeGrafter"/>
</dbReference>
<feature type="transmembrane region" description="Helical" evidence="9">
    <location>
        <begin position="434"/>
        <end position="451"/>
    </location>
</feature>
<evidence type="ECO:0000256" key="4">
    <source>
        <dbReference type="ARBA" id="ARBA00022692"/>
    </source>
</evidence>
<keyword evidence="13" id="KW-1185">Reference proteome</keyword>
<dbReference type="PANTHER" id="PTHR13533:SF1">
    <property type="entry name" value="N-ACETYLNEURAMINATE 9-O-ACETYLTRANSFERASE"/>
    <property type="match status" value="1"/>
</dbReference>
<feature type="transmembrane region" description="Helical" evidence="9">
    <location>
        <begin position="369"/>
        <end position="386"/>
    </location>
</feature>
<comment type="similarity">
    <text evidence="2">Belongs to the PC-esterase family. CASD1 subfamily.</text>
</comment>
<comment type="subcellular location">
    <subcellularLocation>
        <location evidence="1">Membrane</location>
        <topology evidence="1">Multi-pass membrane protein</topology>
    </subcellularLocation>
</comment>
<sequence>MESPAPLALLLVLGGNAVLALALTAHGRCRTKVSEGSYSAVATDDGIIKKAPAKQLSKPLCLELESIQALSMDLLRLGAVLGLAYCCEKHPPFPHSAKASCTRFAHDMDTFWTMVTLLAVSCAFNIRKGKSTEVLNREQTEEWKGWMQFIFLLYHYFSAHEVYNSVRVMITSYVWMTGFGNFSFFYMKGDYSLVRVLQMLWRLNFLVTLLCLTFGNTYILYYICPLHTFYFLVVYAVMRVLPSANYTTAVRWKLAVAAAVIYLVWDADLGLFQRLFFFLGSKPVVGAGSGTMWEWYFRSSLDHWSTFLGMIFALNFPVTALWIKKVEAMPPARQWAIKGAVAAALLSAFVWWAAIILPQPKLQYNSSNAYFGVAIPLLTYIFLRNLSPALRGYYVEPLHSIGKTTLETYLMQHHVWLTSNAKTALTLVPGSPRLNMIVAGVLYVLVSRELYRLTMSLRGMLLPDARAACLRNLGGILALFALALGAAALLQRGGAGALSITLAACAAGVAAAAAVHIALLRAARPGGSSGGGGGSAYDGGLMRPATLAQLAVCLALVLGGVGAAGGALTREGGVAPSPGAAKAVAAGNGGGAGAPAAEVLGPADHCLASINRGAWETTIGACTQGHTLYCNYNAWRWVDVPDDCHFAFLAPGDVRAITAHRHLVFIGDSAHRMTYYAALRALGEPTPESNDATHERHADITWNGADGTHSASFLWAPYTEDVVAKLDALAASAAAPPPAMIVMGGGLWDALHVRSLDAYAHGLEAVAEALAAPAFARALRVWVMATAVAETHLTGADRQEWLKEERVREYREVARGSVLMAEMSAVLDGHALTAPRAADSYDGLHYAEFVYDALAQLVVNVARHYGWGDASAAAAGGGGAAAAPPAAAKRIGSMSHPLLGLLVVLLAAVMMAMMDAYHGLSRLALSLLGGGEGLTWEEAYGPILAKIKRPLQQQQQQAAAAALAQSRGDADGSGSGGGGAEQELACLTSSPSVMVSPSRRRSRSPQGGAQ</sequence>
<dbReference type="Proteomes" id="UP000664859">
    <property type="component" value="Unassembled WGS sequence"/>
</dbReference>
<evidence type="ECO:0000256" key="3">
    <source>
        <dbReference type="ARBA" id="ARBA00022679"/>
    </source>
</evidence>
<reference evidence="12" key="1">
    <citation type="submission" date="2021-02" db="EMBL/GenBank/DDBJ databases">
        <title>First Annotated Genome of the Yellow-green Alga Tribonema minus.</title>
        <authorList>
            <person name="Mahan K.M."/>
        </authorList>
    </citation>
    <scope>NUCLEOTIDE SEQUENCE</scope>
    <source>
        <strain evidence="12">UTEX B ZZ1240</strain>
    </source>
</reference>
<evidence type="ECO:0000259" key="11">
    <source>
        <dbReference type="Pfam" id="PF07779"/>
    </source>
</evidence>
<dbReference type="OrthoDB" id="1932925at2759"/>
<evidence type="ECO:0000256" key="7">
    <source>
        <dbReference type="ARBA" id="ARBA00023180"/>
    </source>
</evidence>
<keyword evidence="3 12" id="KW-0808">Transferase</keyword>
<organism evidence="12 13">
    <name type="scientific">Tribonema minus</name>
    <dbReference type="NCBI Taxonomy" id="303371"/>
    <lineage>
        <taxon>Eukaryota</taxon>
        <taxon>Sar</taxon>
        <taxon>Stramenopiles</taxon>
        <taxon>Ochrophyta</taxon>
        <taxon>PX clade</taxon>
        <taxon>Xanthophyceae</taxon>
        <taxon>Tribonematales</taxon>
        <taxon>Tribonemataceae</taxon>
        <taxon>Tribonema</taxon>
    </lineage>
</organism>
<keyword evidence="7" id="KW-0325">Glycoprotein</keyword>
<dbReference type="GO" id="GO:0016020">
    <property type="term" value="C:membrane"/>
    <property type="evidence" value="ECO:0007669"/>
    <property type="project" value="UniProtKB-SubCell"/>
</dbReference>
<keyword evidence="10" id="KW-0732">Signal</keyword>
<feature type="transmembrane region" description="Helical" evidence="9">
    <location>
        <begin position="335"/>
        <end position="357"/>
    </location>
</feature>
<evidence type="ECO:0000256" key="5">
    <source>
        <dbReference type="ARBA" id="ARBA00022989"/>
    </source>
</evidence>
<feature type="region of interest" description="Disordered" evidence="8">
    <location>
        <begin position="959"/>
        <end position="1010"/>
    </location>
</feature>
<feature type="signal peptide" evidence="10">
    <location>
        <begin position="1"/>
        <end position="22"/>
    </location>
</feature>
<dbReference type="SUPFAM" id="SSF52266">
    <property type="entry name" value="SGNH hydrolase"/>
    <property type="match status" value="1"/>
</dbReference>
<feature type="transmembrane region" description="Helical" evidence="9">
    <location>
        <begin position="229"/>
        <end position="247"/>
    </location>
</feature>
<accession>A0A836C8X4</accession>
<dbReference type="GO" id="GO:0005975">
    <property type="term" value="P:carbohydrate metabolic process"/>
    <property type="evidence" value="ECO:0007669"/>
    <property type="project" value="UniProtKB-ARBA"/>
</dbReference>
<evidence type="ECO:0000256" key="1">
    <source>
        <dbReference type="ARBA" id="ARBA00004141"/>
    </source>
</evidence>
<dbReference type="InterPro" id="IPR012419">
    <property type="entry name" value="Cas1_AcylTrans_dom"/>
</dbReference>
<feature type="transmembrane region" description="Helical" evidence="9">
    <location>
        <begin position="254"/>
        <end position="272"/>
    </location>
</feature>